<accession>A0ABR9WJ93</accession>
<dbReference type="InterPro" id="IPR008203">
    <property type="entry name" value="AF2212-like"/>
</dbReference>
<name>A0ABR9WJ93_9BACT</name>
<evidence type="ECO:0000313" key="2">
    <source>
        <dbReference type="Proteomes" id="UP000634134"/>
    </source>
</evidence>
<reference evidence="2" key="1">
    <citation type="submission" date="2023-07" db="EMBL/GenBank/DDBJ databases">
        <title>Dyadobacter sp. nov 'subterranea' isolated from contaminted grondwater.</title>
        <authorList>
            <person name="Szabo I."/>
            <person name="Al-Omari J."/>
            <person name="Szerdahelyi S.G."/>
            <person name="Rado J."/>
        </authorList>
    </citation>
    <scope>NUCLEOTIDE SEQUENCE [LARGE SCALE GENOMIC DNA]</scope>
    <source>
        <strain evidence="2">UP-52</strain>
    </source>
</reference>
<dbReference type="Pfam" id="PF01954">
    <property type="entry name" value="AF2212-like"/>
    <property type="match status" value="1"/>
</dbReference>
<gene>
    <name evidence="1" type="ORF">IEE83_21250</name>
</gene>
<dbReference type="RefSeq" id="WP_194122486.1">
    <property type="nucleotide sequence ID" value="NZ_JACYGY010000001.1"/>
</dbReference>
<protein>
    <submittedName>
        <fullName evidence="1">DUF2281 domain-containing protein</fullName>
    </submittedName>
</protein>
<keyword evidence="2" id="KW-1185">Reference proteome</keyword>
<dbReference type="EMBL" id="JACYGY010000001">
    <property type="protein sequence ID" value="MBE9464421.1"/>
    <property type="molecule type" value="Genomic_DNA"/>
</dbReference>
<dbReference type="Proteomes" id="UP000634134">
    <property type="component" value="Unassembled WGS sequence"/>
</dbReference>
<evidence type="ECO:0000313" key="1">
    <source>
        <dbReference type="EMBL" id="MBE9464421.1"/>
    </source>
</evidence>
<proteinExistence type="predicted"/>
<comment type="caution">
    <text evidence="1">The sequence shown here is derived from an EMBL/GenBank/DDBJ whole genome shotgun (WGS) entry which is preliminary data.</text>
</comment>
<sequence length="71" mass="8183">MRTIIEGIYENGQIFLKKQSKINVKTKVTVIFEEIGNLESDNKKRPFGISKGAFEISPDFDDPLDDLKEYM</sequence>
<organism evidence="1 2">
    <name type="scientific">Dyadobacter subterraneus</name>
    <dbReference type="NCBI Taxonomy" id="2773304"/>
    <lineage>
        <taxon>Bacteria</taxon>
        <taxon>Pseudomonadati</taxon>
        <taxon>Bacteroidota</taxon>
        <taxon>Cytophagia</taxon>
        <taxon>Cytophagales</taxon>
        <taxon>Spirosomataceae</taxon>
        <taxon>Dyadobacter</taxon>
    </lineage>
</organism>
<dbReference type="SUPFAM" id="SSF141694">
    <property type="entry name" value="AF2212/PG0164-like"/>
    <property type="match status" value="1"/>
</dbReference>